<dbReference type="PROSITE" id="PS00626">
    <property type="entry name" value="RCC1_2"/>
    <property type="match status" value="2"/>
</dbReference>
<feature type="repeat" description="RCC1" evidence="3">
    <location>
        <begin position="35"/>
        <end position="87"/>
    </location>
</feature>
<keyword evidence="6" id="KW-1185">Reference proteome</keyword>
<dbReference type="InterPro" id="IPR051553">
    <property type="entry name" value="Ran_GTPase-activating"/>
</dbReference>
<dbReference type="GO" id="GO:0005085">
    <property type="term" value="F:guanyl-nucleotide exchange factor activity"/>
    <property type="evidence" value="ECO:0007669"/>
    <property type="project" value="TreeGrafter"/>
</dbReference>
<evidence type="ECO:0000259" key="5">
    <source>
        <dbReference type="Pfam" id="PF25390"/>
    </source>
</evidence>
<proteinExistence type="predicted"/>
<dbReference type="PROSITE" id="PS50012">
    <property type="entry name" value="RCC1_3"/>
    <property type="match status" value="6"/>
</dbReference>
<dbReference type="Proteomes" id="UP000046395">
    <property type="component" value="Unassembled WGS sequence"/>
</dbReference>
<dbReference type="InterPro" id="IPR058923">
    <property type="entry name" value="RCC1-like_dom"/>
</dbReference>
<evidence type="ECO:0000256" key="2">
    <source>
        <dbReference type="ARBA" id="ARBA00022737"/>
    </source>
</evidence>
<dbReference type="SUPFAM" id="SSF50985">
    <property type="entry name" value="RCC1/BLIP-II"/>
    <property type="match status" value="1"/>
</dbReference>
<reference evidence="7" key="1">
    <citation type="submission" date="2019-12" db="UniProtKB">
        <authorList>
            <consortium name="WormBaseParasite"/>
        </authorList>
    </citation>
    <scope>IDENTIFICATION</scope>
</reference>
<organism evidence="6 7">
    <name type="scientific">Trichuris muris</name>
    <name type="common">Mouse whipworm</name>
    <dbReference type="NCBI Taxonomy" id="70415"/>
    <lineage>
        <taxon>Eukaryota</taxon>
        <taxon>Metazoa</taxon>
        <taxon>Ecdysozoa</taxon>
        <taxon>Nematoda</taxon>
        <taxon>Enoplea</taxon>
        <taxon>Dorylaimia</taxon>
        <taxon>Trichinellida</taxon>
        <taxon>Trichuridae</taxon>
        <taxon>Trichuris</taxon>
    </lineage>
</organism>
<keyword evidence="1" id="KW-0344">Guanine-nucleotide releasing factor</keyword>
<name>A0A5S6R262_TRIMR</name>
<dbReference type="STRING" id="70415.A0A5S6R262"/>
<protein>
    <submittedName>
        <fullName evidence="7">Regulator of chromosome condensation</fullName>
    </submittedName>
</protein>
<feature type="compositionally biased region" description="Basic and acidic residues" evidence="4">
    <location>
        <begin position="1"/>
        <end position="11"/>
    </location>
</feature>
<dbReference type="Gene3D" id="2.130.10.30">
    <property type="entry name" value="Regulator of chromosome condensation 1/beta-lactamase-inhibitor protein II"/>
    <property type="match status" value="1"/>
</dbReference>
<evidence type="ECO:0000313" key="7">
    <source>
        <dbReference type="WBParaSite" id="TMUE_3000013570.1"/>
    </source>
</evidence>
<feature type="region of interest" description="Disordered" evidence="4">
    <location>
        <begin position="1"/>
        <end position="20"/>
    </location>
</feature>
<evidence type="ECO:0000313" key="6">
    <source>
        <dbReference type="Proteomes" id="UP000046395"/>
    </source>
</evidence>
<dbReference type="Pfam" id="PF25390">
    <property type="entry name" value="WD40_RLD"/>
    <property type="match status" value="1"/>
</dbReference>
<dbReference type="InterPro" id="IPR000408">
    <property type="entry name" value="Reg_chr_condens"/>
</dbReference>
<dbReference type="PANTHER" id="PTHR45982">
    <property type="entry name" value="REGULATOR OF CHROMOSOME CONDENSATION"/>
    <property type="match status" value="1"/>
</dbReference>
<keyword evidence="2" id="KW-0677">Repeat</keyword>
<feature type="repeat" description="RCC1" evidence="3">
    <location>
        <begin position="397"/>
        <end position="450"/>
    </location>
</feature>
<dbReference type="PANTHER" id="PTHR45982:SF1">
    <property type="entry name" value="REGULATOR OF CHROMOSOME CONDENSATION"/>
    <property type="match status" value="1"/>
</dbReference>
<feature type="repeat" description="RCC1" evidence="3">
    <location>
        <begin position="344"/>
        <end position="396"/>
    </location>
</feature>
<dbReference type="AlphaFoldDB" id="A0A5S6R262"/>
<dbReference type="GO" id="GO:0005737">
    <property type="term" value="C:cytoplasm"/>
    <property type="evidence" value="ECO:0007669"/>
    <property type="project" value="TreeGrafter"/>
</dbReference>
<accession>A0A5S6R262</accession>
<feature type="repeat" description="RCC1" evidence="3">
    <location>
        <begin position="288"/>
        <end position="343"/>
    </location>
</feature>
<dbReference type="WBParaSite" id="TMUE_3000013570.1">
    <property type="protein sequence ID" value="TMUE_3000013570.1"/>
    <property type="gene ID" value="WBGene00294069"/>
</dbReference>
<dbReference type="InterPro" id="IPR009091">
    <property type="entry name" value="RCC1/BLIP-II"/>
</dbReference>
<feature type="repeat" description="RCC1" evidence="3">
    <location>
        <begin position="88"/>
        <end position="153"/>
    </location>
</feature>
<evidence type="ECO:0000256" key="1">
    <source>
        <dbReference type="ARBA" id="ARBA00022658"/>
    </source>
</evidence>
<sequence length="456" mass="49376">MVRSRPHELNNKRPRKRTRKGDIAVGRFLPNVKNTKLFVCGSGDFGQLGMGPDNLSLTKFQEVKLKEDLTITMVAAGGVHSLLLTDVGTVYSTGCNDDGPLGRQCLDENGVATDDDADFTFRPVEFNAEDMQVHGKIVMVTAGDCHSAALTEKGSVFVWGTFRGKDGEIGLMVDGASGEIMRKAIRPQLLMDHRTSMMVKISSGSDHLAMLDHEGSIWTIGSVTVGQLGRQRVTADKERGGPRILTRLLTPAVVNELGKRPKTAKFFPLHFKDVFSTAYSVFGLSVDDEVLCWGLNNYFQLGVQPTQSDRLFEPFPIYSEKLNADVQYKAFTGDQHILALSATGFVYGIGRGLDGRLGLGRSMEAEKDAAKVGPFSISPVCGVTAAGSCSFAWTEDGDAFAWGFNLGGLLGLAVEEEAVVSKPKRIPLSGNCRVCQISTNGVFALMLASYDKSQSE</sequence>
<feature type="repeat" description="RCC1" evidence="3">
    <location>
        <begin position="154"/>
        <end position="214"/>
    </location>
</feature>
<feature type="domain" description="RCC1-like" evidence="5">
    <location>
        <begin position="36"/>
        <end position="444"/>
    </location>
</feature>
<evidence type="ECO:0000256" key="3">
    <source>
        <dbReference type="PROSITE-ProRule" id="PRU00235"/>
    </source>
</evidence>
<dbReference type="PRINTS" id="PR00633">
    <property type="entry name" value="RCCNDNSATION"/>
</dbReference>
<evidence type="ECO:0000256" key="4">
    <source>
        <dbReference type="SAM" id="MobiDB-lite"/>
    </source>
</evidence>